<gene>
    <name evidence="2" type="ORF">HNAJ_LOCUS6716</name>
</gene>
<dbReference type="Proteomes" id="UP000278807">
    <property type="component" value="Unassembled WGS sequence"/>
</dbReference>
<dbReference type="AlphaFoldDB" id="A0A0R3TI29"/>
<feature type="region of interest" description="Disordered" evidence="1">
    <location>
        <begin position="138"/>
        <end position="172"/>
    </location>
</feature>
<feature type="compositionally biased region" description="Basic residues" evidence="1">
    <location>
        <begin position="298"/>
        <end position="307"/>
    </location>
</feature>
<dbReference type="OrthoDB" id="10072154at2759"/>
<evidence type="ECO:0000313" key="4">
    <source>
        <dbReference type="WBParaSite" id="HNAJ_0000672001-mRNA-1"/>
    </source>
</evidence>
<reference evidence="4" key="1">
    <citation type="submission" date="2017-02" db="UniProtKB">
        <authorList>
            <consortium name="WormBaseParasite"/>
        </authorList>
    </citation>
    <scope>IDENTIFICATION</scope>
</reference>
<dbReference type="EMBL" id="UZAE01008072">
    <property type="protein sequence ID" value="VDO02576.1"/>
    <property type="molecule type" value="Genomic_DNA"/>
</dbReference>
<feature type="compositionally biased region" description="Low complexity" evidence="1">
    <location>
        <begin position="100"/>
        <end position="111"/>
    </location>
</feature>
<proteinExistence type="predicted"/>
<sequence>MLQRQNHATLTPTEADALSIRPRGRNPPCFHPSAAAATVAPVTLLPMAILHRPSHRSHHRCVSVELGMCHLNKATPAYRHTWRRWRRKGICTASPPHPLHTPSSHLPSPQLTSPPFPSSIFHSFPFYSLSLPPNLASRLTEGSERQVRESEDPSQRGVTNCEGGRRGRRGRWEESCAEKEMTAAGFEPAPFLTVIQLPFSPTPPSPPSPPHPLITPPPHCTERHAKLIMMMTRWLVRSEGSGSAKRRRSGGVLEVVVWGAKSTRAAGKRAQPGFEPGTSRTRSANHTPRPLSRASPSPHHHTPHHHPTFSPPPPPGMPRRTYGGSDETDDVVLPWEVASLVPRWRRRPMGGSMAGCARVA</sequence>
<protein>
    <submittedName>
        <fullName evidence="2 4">Uncharacterized protein</fullName>
    </submittedName>
</protein>
<feature type="compositionally biased region" description="Basic and acidic residues" evidence="1">
    <location>
        <begin position="141"/>
        <end position="154"/>
    </location>
</feature>
<evidence type="ECO:0000256" key="1">
    <source>
        <dbReference type="SAM" id="MobiDB-lite"/>
    </source>
</evidence>
<accession>A0A0R3TI29</accession>
<evidence type="ECO:0000313" key="3">
    <source>
        <dbReference type="Proteomes" id="UP000278807"/>
    </source>
</evidence>
<keyword evidence="3" id="KW-1185">Reference proteome</keyword>
<feature type="region of interest" description="Disordered" evidence="1">
    <location>
        <begin position="1"/>
        <end position="29"/>
    </location>
</feature>
<feature type="region of interest" description="Disordered" evidence="1">
    <location>
        <begin position="263"/>
        <end position="328"/>
    </location>
</feature>
<feature type="region of interest" description="Disordered" evidence="1">
    <location>
        <begin position="93"/>
        <end position="112"/>
    </location>
</feature>
<feature type="compositionally biased region" description="Polar residues" evidence="1">
    <location>
        <begin position="1"/>
        <end position="12"/>
    </location>
</feature>
<name>A0A0R3TI29_RODNA</name>
<evidence type="ECO:0000313" key="2">
    <source>
        <dbReference type="EMBL" id="VDO02576.1"/>
    </source>
</evidence>
<reference evidence="2 3" key="2">
    <citation type="submission" date="2018-11" db="EMBL/GenBank/DDBJ databases">
        <authorList>
            <consortium name="Pathogen Informatics"/>
        </authorList>
    </citation>
    <scope>NUCLEOTIDE SEQUENCE [LARGE SCALE GENOMIC DNA]</scope>
</reference>
<organism evidence="4">
    <name type="scientific">Rodentolepis nana</name>
    <name type="common">Dwarf tapeworm</name>
    <name type="synonym">Hymenolepis nana</name>
    <dbReference type="NCBI Taxonomy" id="102285"/>
    <lineage>
        <taxon>Eukaryota</taxon>
        <taxon>Metazoa</taxon>
        <taxon>Spiralia</taxon>
        <taxon>Lophotrochozoa</taxon>
        <taxon>Platyhelminthes</taxon>
        <taxon>Cestoda</taxon>
        <taxon>Eucestoda</taxon>
        <taxon>Cyclophyllidea</taxon>
        <taxon>Hymenolepididae</taxon>
        <taxon>Rodentolepis</taxon>
    </lineage>
</organism>
<dbReference type="WBParaSite" id="HNAJ_0000672001-mRNA-1">
    <property type="protein sequence ID" value="HNAJ_0000672001-mRNA-1"/>
    <property type="gene ID" value="HNAJ_0000672001"/>
</dbReference>